<comment type="subcellular location">
    <subcellularLocation>
        <location evidence="1">Secreted</location>
    </subcellularLocation>
</comment>
<dbReference type="PROSITE" id="PS51465">
    <property type="entry name" value="KAZAL_2"/>
    <property type="match status" value="1"/>
</dbReference>
<dbReference type="Gene3D" id="3.30.60.30">
    <property type="match status" value="1"/>
</dbReference>
<evidence type="ECO:0000256" key="2">
    <source>
        <dbReference type="ARBA" id="ARBA00022525"/>
    </source>
</evidence>
<evidence type="ECO:0000256" key="3">
    <source>
        <dbReference type="ARBA" id="ARBA00022690"/>
    </source>
</evidence>
<evidence type="ECO:0000256" key="4">
    <source>
        <dbReference type="ARBA" id="ARBA00023157"/>
    </source>
</evidence>
<dbReference type="Proteomes" id="UP000314987">
    <property type="component" value="Unassembled WGS sequence"/>
</dbReference>
<dbReference type="GO" id="GO:0030414">
    <property type="term" value="F:peptidase inhibitor activity"/>
    <property type="evidence" value="ECO:0007669"/>
    <property type="project" value="UniProtKB-KW"/>
</dbReference>
<accession>A0A4X2KL65</accession>
<dbReference type="Ensembl" id="ENSVURT00010014287.1">
    <property type="protein sequence ID" value="ENSVURP00010012553.1"/>
    <property type="gene ID" value="ENSVURG00010009696.1"/>
</dbReference>
<sequence length="63" mass="7091">MYVFPQPLCEHMGEIPPCPKTYQPVCGTNEKTYNNECQLCIARMKLRQTGSGDLSKVTQLVSL</sequence>
<reference evidence="6" key="3">
    <citation type="submission" date="2025-09" db="UniProtKB">
        <authorList>
            <consortium name="Ensembl"/>
        </authorList>
    </citation>
    <scope>IDENTIFICATION</scope>
</reference>
<dbReference type="STRING" id="29139.ENSVURP00010012553"/>
<dbReference type="GeneTree" id="ENSGT01140000285793"/>
<protein>
    <recommendedName>
        <fullName evidence="5">Kazal-like domain-containing protein</fullName>
    </recommendedName>
</protein>
<keyword evidence="7" id="KW-1185">Reference proteome</keyword>
<dbReference type="PANTHER" id="PTHR21312">
    <property type="entry name" value="SERINE PROTEASE INHIBITOR"/>
    <property type="match status" value="1"/>
</dbReference>
<dbReference type="SUPFAM" id="SSF100895">
    <property type="entry name" value="Kazal-type serine protease inhibitors"/>
    <property type="match status" value="1"/>
</dbReference>
<keyword evidence="2" id="KW-0964">Secreted</keyword>
<dbReference type="Pfam" id="PF00050">
    <property type="entry name" value="Kazal_1"/>
    <property type="match status" value="1"/>
</dbReference>
<dbReference type="GO" id="GO:0005576">
    <property type="term" value="C:extracellular region"/>
    <property type="evidence" value="ECO:0007669"/>
    <property type="project" value="UniProtKB-SubCell"/>
</dbReference>
<evidence type="ECO:0000256" key="1">
    <source>
        <dbReference type="ARBA" id="ARBA00004613"/>
    </source>
</evidence>
<dbReference type="SMART" id="SM00280">
    <property type="entry name" value="KAZAL"/>
    <property type="match status" value="1"/>
</dbReference>
<name>A0A4X2KL65_VOMUR</name>
<keyword evidence="4" id="KW-1015">Disulfide bond</keyword>
<evidence type="ECO:0000259" key="5">
    <source>
        <dbReference type="PROSITE" id="PS51465"/>
    </source>
</evidence>
<organism evidence="6 7">
    <name type="scientific">Vombatus ursinus</name>
    <name type="common">Common wombat</name>
    <dbReference type="NCBI Taxonomy" id="29139"/>
    <lineage>
        <taxon>Eukaryota</taxon>
        <taxon>Metazoa</taxon>
        <taxon>Chordata</taxon>
        <taxon>Craniata</taxon>
        <taxon>Vertebrata</taxon>
        <taxon>Euteleostomi</taxon>
        <taxon>Mammalia</taxon>
        <taxon>Metatheria</taxon>
        <taxon>Diprotodontia</taxon>
        <taxon>Vombatidae</taxon>
        <taxon>Vombatus</taxon>
    </lineage>
</organism>
<dbReference type="InterPro" id="IPR036058">
    <property type="entry name" value="Kazal_dom_sf"/>
</dbReference>
<dbReference type="PROSITE" id="PS00282">
    <property type="entry name" value="KAZAL_1"/>
    <property type="match status" value="1"/>
</dbReference>
<proteinExistence type="predicted"/>
<dbReference type="AlphaFoldDB" id="A0A4X2KL65"/>
<evidence type="ECO:0000313" key="6">
    <source>
        <dbReference type="Ensembl" id="ENSVURP00010012553.1"/>
    </source>
</evidence>
<keyword evidence="3" id="KW-0646">Protease inhibitor</keyword>
<feature type="domain" description="Kazal-like" evidence="5">
    <location>
        <begin position="3"/>
        <end position="54"/>
    </location>
</feature>
<dbReference type="PANTHER" id="PTHR21312:SF28">
    <property type="entry name" value="OVOINHIBITOR-RELATED"/>
    <property type="match status" value="1"/>
</dbReference>
<evidence type="ECO:0000313" key="7">
    <source>
        <dbReference type="Proteomes" id="UP000314987"/>
    </source>
</evidence>
<reference evidence="7" key="1">
    <citation type="submission" date="2018-12" db="EMBL/GenBank/DDBJ databases">
        <authorList>
            <person name="Yazar S."/>
        </authorList>
    </citation>
    <scope>NUCLEOTIDE SEQUENCE [LARGE SCALE GENOMIC DNA]</scope>
</reference>
<reference evidence="6" key="2">
    <citation type="submission" date="2025-08" db="UniProtKB">
        <authorList>
            <consortium name="Ensembl"/>
        </authorList>
    </citation>
    <scope>IDENTIFICATION</scope>
</reference>
<dbReference type="InterPro" id="IPR002350">
    <property type="entry name" value="Kazal_dom"/>
</dbReference>
<dbReference type="OMA" id="LCIARMK"/>